<dbReference type="Proteomes" id="UP000075884">
    <property type="component" value="Unassembled WGS sequence"/>
</dbReference>
<evidence type="ECO:0000256" key="1">
    <source>
        <dbReference type="SAM" id="MobiDB-lite"/>
    </source>
</evidence>
<accession>A0A182NX48</accession>
<feature type="region of interest" description="Disordered" evidence="1">
    <location>
        <begin position="22"/>
        <end position="64"/>
    </location>
</feature>
<reference evidence="2" key="2">
    <citation type="submission" date="2020-05" db="UniProtKB">
        <authorList>
            <consortium name="EnsemblMetazoa"/>
        </authorList>
    </citation>
    <scope>IDENTIFICATION</scope>
    <source>
        <strain evidence="2">WRAIR2</strain>
    </source>
</reference>
<dbReference type="VEuPathDB" id="VectorBase:ADIR014442"/>
<keyword evidence="3" id="KW-1185">Reference proteome</keyword>
<dbReference type="EnsemblMetazoa" id="ADIR014442-RA">
    <property type="protein sequence ID" value="ADIR014442-PA"/>
    <property type="gene ID" value="ADIR014442"/>
</dbReference>
<sequence>SVQFRFFITLHQITTATHEATAATHEVQHKQIHQHHLQSAASANASTPPTESPPIESSRVDVTRDTKRQIKFSSVLTG</sequence>
<feature type="compositionally biased region" description="Low complexity" evidence="1">
    <location>
        <begin position="39"/>
        <end position="57"/>
    </location>
</feature>
<name>A0A182NX48_9DIPT</name>
<evidence type="ECO:0000313" key="2">
    <source>
        <dbReference type="EnsemblMetazoa" id="ADIR014442-PA"/>
    </source>
</evidence>
<protein>
    <submittedName>
        <fullName evidence="2">Uncharacterized protein</fullName>
    </submittedName>
</protein>
<organism evidence="2 3">
    <name type="scientific">Anopheles dirus</name>
    <dbReference type="NCBI Taxonomy" id="7168"/>
    <lineage>
        <taxon>Eukaryota</taxon>
        <taxon>Metazoa</taxon>
        <taxon>Ecdysozoa</taxon>
        <taxon>Arthropoda</taxon>
        <taxon>Hexapoda</taxon>
        <taxon>Insecta</taxon>
        <taxon>Pterygota</taxon>
        <taxon>Neoptera</taxon>
        <taxon>Endopterygota</taxon>
        <taxon>Diptera</taxon>
        <taxon>Nematocera</taxon>
        <taxon>Culicoidea</taxon>
        <taxon>Culicidae</taxon>
        <taxon>Anophelinae</taxon>
        <taxon>Anopheles</taxon>
    </lineage>
</organism>
<reference evidence="3" key="1">
    <citation type="submission" date="2013-03" db="EMBL/GenBank/DDBJ databases">
        <title>The Genome Sequence of Anopheles dirus WRAIR2.</title>
        <authorList>
            <consortium name="The Broad Institute Genomics Platform"/>
            <person name="Neafsey D.E."/>
            <person name="Walton C."/>
            <person name="Walker B."/>
            <person name="Young S.K."/>
            <person name="Zeng Q."/>
            <person name="Gargeya S."/>
            <person name="Fitzgerald M."/>
            <person name="Haas B."/>
            <person name="Abouelleil A."/>
            <person name="Allen A.W."/>
            <person name="Alvarado L."/>
            <person name="Arachchi H.M."/>
            <person name="Berlin A.M."/>
            <person name="Chapman S.B."/>
            <person name="Gainer-Dewar J."/>
            <person name="Goldberg J."/>
            <person name="Griggs A."/>
            <person name="Gujja S."/>
            <person name="Hansen M."/>
            <person name="Howarth C."/>
            <person name="Imamovic A."/>
            <person name="Ireland A."/>
            <person name="Larimer J."/>
            <person name="McCowan C."/>
            <person name="Murphy C."/>
            <person name="Pearson M."/>
            <person name="Poon T.W."/>
            <person name="Priest M."/>
            <person name="Roberts A."/>
            <person name="Saif S."/>
            <person name="Shea T."/>
            <person name="Sisk P."/>
            <person name="Sykes S."/>
            <person name="Wortman J."/>
            <person name="Nusbaum C."/>
            <person name="Birren B."/>
        </authorList>
    </citation>
    <scope>NUCLEOTIDE SEQUENCE [LARGE SCALE GENOMIC DNA]</scope>
    <source>
        <strain evidence="3">WRAIR2</strain>
    </source>
</reference>
<proteinExistence type="predicted"/>
<dbReference type="AlphaFoldDB" id="A0A182NX48"/>
<evidence type="ECO:0000313" key="3">
    <source>
        <dbReference type="Proteomes" id="UP000075884"/>
    </source>
</evidence>